<evidence type="ECO:0000313" key="2">
    <source>
        <dbReference type="EMBL" id="QTP60918.1"/>
    </source>
</evidence>
<dbReference type="Proteomes" id="UP000671845">
    <property type="component" value="Chromosome"/>
</dbReference>
<organism evidence="2 3">
    <name type="scientific">Halomonas sulfidivorans</name>
    <dbReference type="NCBI Taxonomy" id="2733488"/>
    <lineage>
        <taxon>Bacteria</taxon>
        <taxon>Pseudomonadati</taxon>
        <taxon>Pseudomonadota</taxon>
        <taxon>Gammaproteobacteria</taxon>
        <taxon>Oceanospirillales</taxon>
        <taxon>Halomonadaceae</taxon>
        <taxon>Halomonas</taxon>
    </lineage>
</organism>
<dbReference type="InterPro" id="IPR041657">
    <property type="entry name" value="HTH_17"/>
</dbReference>
<evidence type="ECO:0000259" key="1">
    <source>
        <dbReference type="Pfam" id="PF12728"/>
    </source>
</evidence>
<dbReference type="EMBL" id="CP053383">
    <property type="protein sequence ID" value="QTP60918.1"/>
    <property type="molecule type" value="Genomic_DNA"/>
</dbReference>
<dbReference type="SUPFAM" id="SSF46955">
    <property type="entry name" value="Putative DNA-binding domain"/>
    <property type="match status" value="1"/>
</dbReference>
<sequence>MAFKGKGRAVNREELAEVFGVSLNTVSTWVRNGCPFEQRGRQGKPWRFNTRDVSEWLRDQARIEAESDAPLDEFALKLRKLAAETAQAELDLAIARKQVAPIDEFERARALENATVRANVMNVPSRVVSQLIGETDEGRFKEVLAAELVQALESAADADIELEEEDEDDADGN</sequence>
<feature type="domain" description="Helix-turn-helix" evidence="1">
    <location>
        <begin position="13"/>
        <end position="60"/>
    </location>
</feature>
<dbReference type="InterPro" id="IPR036388">
    <property type="entry name" value="WH-like_DNA-bd_sf"/>
</dbReference>
<evidence type="ECO:0000313" key="3">
    <source>
        <dbReference type="Proteomes" id="UP000671845"/>
    </source>
</evidence>
<dbReference type="Gene3D" id="1.10.10.10">
    <property type="entry name" value="Winged helix-like DNA-binding domain superfamily/Winged helix DNA-binding domain"/>
    <property type="match status" value="1"/>
</dbReference>
<gene>
    <name evidence="2" type="ORF">HNO53_20695</name>
</gene>
<dbReference type="Pfam" id="PF12728">
    <property type="entry name" value="HTH_17"/>
    <property type="match status" value="1"/>
</dbReference>
<dbReference type="RefSeq" id="WP_209474846.1">
    <property type="nucleotide sequence ID" value="NZ_CP053383.1"/>
</dbReference>
<dbReference type="InterPro" id="IPR009061">
    <property type="entry name" value="DNA-bd_dom_put_sf"/>
</dbReference>
<accession>A0ABX7WKM8</accession>
<reference evidence="2 3" key="1">
    <citation type="journal article" date="2021" name="Front. Microbiol.">
        <title>Aerobic Denitrification and Heterotrophic Sulfur Oxidation in the Genus Halomonas Revealed by Six Novel Species Characterizations and Genome-Based Analysis.</title>
        <authorList>
            <person name="Wang L."/>
            <person name="Shao Z."/>
        </authorList>
    </citation>
    <scope>NUCLEOTIDE SEQUENCE [LARGE SCALE GENOMIC DNA]</scope>
    <source>
        <strain evidence="2 3">MCCC 1A13718</strain>
    </source>
</reference>
<keyword evidence="3" id="KW-1185">Reference proteome</keyword>
<name>A0ABX7WKM8_9GAMM</name>
<protein>
    <submittedName>
        <fullName evidence="2">Helix-turn-helix domain-containing protein</fullName>
    </submittedName>
</protein>
<proteinExistence type="predicted"/>